<evidence type="ECO:0000256" key="1">
    <source>
        <dbReference type="ARBA" id="ARBA00022614"/>
    </source>
</evidence>
<dbReference type="PROSITE" id="PS51450">
    <property type="entry name" value="LRR"/>
    <property type="match status" value="2"/>
</dbReference>
<organism evidence="5 6">
    <name type="scientific">Malassezia nana</name>
    <dbReference type="NCBI Taxonomy" id="180528"/>
    <lineage>
        <taxon>Eukaryota</taxon>
        <taxon>Fungi</taxon>
        <taxon>Dikarya</taxon>
        <taxon>Basidiomycota</taxon>
        <taxon>Ustilaginomycotina</taxon>
        <taxon>Malasseziomycetes</taxon>
        <taxon>Malasseziales</taxon>
        <taxon>Malasseziaceae</taxon>
        <taxon>Malassezia</taxon>
    </lineage>
</organism>
<dbReference type="PANTHER" id="PTHR24373:SF275">
    <property type="entry name" value="TIR DOMAIN-CONTAINING PROTEIN"/>
    <property type="match status" value="1"/>
</dbReference>
<dbReference type="InterPro" id="IPR025875">
    <property type="entry name" value="Leu-rich_rpt_4"/>
</dbReference>
<keyword evidence="2" id="KW-0732">Signal</keyword>
<feature type="compositionally biased region" description="Basic and acidic residues" evidence="4">
    <location>
        <begin position="46"/>
        <end position="56"/>
    </location>
</feature>
<sequence>MGRDTLEKRVQVVGEPPVLNGAPVKDETDSENEHEIEEEPAQDVTSAHDKETGHEDKDDEGMEELMSAFEDDETELDLTHLRIKSTKGLNLPRFSKTLQRLNLRQNEIHQMRGKDLGSVPHLKELDLYDNVIEHIGGLDGNEELEYVFDIYARILDLSFNNIRHVSRVTHLGRCHTLYLVQNKIARLRPTDFSGPIAVSLRSLELGGNRLRSLENLSQLTNLEELWVGKNKIASLEVRAA</sequence>
<dbReference type="InterPro" id="IPR050328">
    <property type="entry name" value="Dev_Immune_Receptor"/>
</dbReference>
<dbReference type="Gene3D" id="3.80.10.10">
    <property type="entry name" value="Ribonuclease Inhibitor"/>
    <property type="match status" value="1"/>
</dbReference>
<dbReference type="SUPFAM" id="SSF52058">
    <property type="entry name" value="L domain-like"/>
    <property type="match status" value="1"/>
</dbReference>
<dbReference type="InterPro" id="IPR032675">
    <property type="entry name" value="LRR_dom_sf"/>
</dbReference>
<evidence type="ECO:0000313" key="6">
    <source>
        <dbReference type="Proteomes" id="UP001213623"/>
    </source>
</evidence>
<keyword evidence="3" id="KW-0677">Repeat</keyword>
<dbReference type="Pfam" id="PF12799">
    <property type="entry name" value="LRR_4"/>
    <property type="match status" value="1"/>
</dbReference>
<feature type="compositionally biased region" description="Basic and acidic residues" evidence="4">
    <location>
        <begin position="24"/>
        <end position="33"/>
    </location>
</feature>
<accession>A0AAF0EI91</accession>
<protein>
    <submittedName>
        <fullName evidence="5">Protein phosphatase regulatory subunit Sds22</fullName>
    </submittedName>
</protein>
<feature type="region of interest" description="Disordered" evidence="4">
    <location>
        <begin position="1"/>
        <end position="60"/>
    </location>
</feature>
<evidence type="ECO:0000256" key="3">
    <source>
        <dbReference type="ARBA" id="ARBA00022737"/>
    </source>
</evidence>
<reference evidence="5" key="1">
    <citation type="submission" date="2023-03" db="EMBL/GenBank/DDBJ databases">
        <title>Mating type loci evolution in Malassezia.</title>
        <authorList>
            <person name="Coelho M.A."/>
        </authorList>
    </citation>
    <scope>NUCLEOTIDE SEQUENCE</scope>
    <source>
        <strain evidence="5">CBS 9557</strain>
    </source>
</reference>
<dbReference type="PANTHER" id="PTHR24373">
    <property type="entry name" value="SLIT RELATED LEUCINE-RICH REPEAT NEURONAL PROTEIN"/>
    <property type="match status" value="1"/>
</dbReference>
<dbReference type="Proteomes" id="UP001213623">
    <property type="component" value="Chromosome 2"/>
</dbReference>
<evidence type="ECO:0000313" key="5">
    <source>
        <dbReference type="EMBL" id="WFD26280.1"/>
    </source>
</evidence>
<evidence type="ECO:0000256" key="2">
    <source>
        <dbReference type="ARBA" id="ARBA00022729"/>
    </source>
</evidence>
<keyword evidence="1" id="KW-0433">Leucine-rich repeat</keyword>
<proteinExistence type="predicted"/>
<dbReference type="EMBL" id="CP119893">
    <property type="protein sequence ID" value="WFD26280.1"/>
    <property type="molecule type" value="Genomic_DNA"/>
</dbReference>
<dbReference type="AlphaFoldDB" id="A0AAF0EI91"/>
<feature type="compositionally biased region" description="Basic and acidic residues" evidence="4">
    <location>
        <begin position="1"/>
        <end position="10"/>
    </location>
</feature>
<gene>
    <name evidence="5" type="primary">sds22</name>
    <name evidence="5" type="ORF">MNAN1_001257</name>
</gene>
<evidence type="ECO:0000256" key="4">
    <source>
        <dbReference type="SAM" id="MobiDB-lite"/>
    </source>
</evidence>
<name>A0AAF0EI91_9BASI</name>
<keyword evidence="6" id="KW-1185">Reference proteome</keyword>
<dbReference type="SMART" id="SM00365">
    <property type="entry name" value="LRR_SD22"/>
    <property type="match status" value="4"/>
</dbReference>
<dbReference type="InterPro" id="IPR001611">
    <property type="entry name" value="Leu-rich_rpt"/>
</dbReference>